<organism evidence="13 14">
    <name type="scientific">Geodia barretti</name>
    <name type="common">Barrett's horny sponge</name>
    <dbReference type="NCBI Taxonomy" id="519541"/>
    <lineage>
        <taxon>Eukaryota</taxon>
        <taxon>Metazoa</taxon>
        <taxon>Porifera</taxon>
        <taxon>Demospongiae</taxon>
        <taxon>Heteroscleromorpha</taxon>
        <taxon>Tetractinellida</taxon>
        <taxon>Astrophorina</taxon>
        <taxon>Geodiidae</taxon>
        <taxon>Geodia</taxon>
    </lineage>
</organism>
<protein>
    <recommendedName>
        <fullName evidence="4">Glutamine-dependent NAD(+) synthetase</fullName>
        <ecNumber evidence="3">6.3.5.1</ecNumber>
    </recommendedName>
    <alternativeName>
        <fullName evidence="9">NAD(+) synthase [glutamine-hydrolyzing]</fullName>
    </alternativeName>
</protein>
<comment type="catalytic activity">
    <reaction evidence="10">
        <text>deamido-NAD(+) + L-glutamine + ATP + H2O = L-glutamate + AMP + diphosphate + NAD(+) + H(+)</text>
        <dbReference type="Rhea" id="RHEA:24384"/>
        <dbReference type="ChEBI" id="CHEBI:15377"/>
        <dbReference type="ChEBI" id="CHEBI:15378"/>
        <dbReference type="ChEBI" id="CHEBI:29985"/>
        <dbReference type="ChEBI" id="CHEBI:30616"/>
        <dbReference type="ChEBI" id="CHEBI:33019"/>
        <dbReference type="ChEBI" id="CHEBI:57540"/>
        <dbReference type="ChEBI" id="CHEBI:58359"/>
        <dbReference type="ChEBI" id="CHEBI:58437"/>
        <dbReference type="ChEBI" id="CHEBI:456215"/>
        <dbReference type="EC" id="6.3.5.1"/>
    </reaction>
</comment>
<dbReference type="Gene3D" id="3.60.110.10">
    <property type="entry name" value="Carbon-nitrogen hydrolase"/>
    <property type="match status" value="1"/>
</dbReference>
<dbReference type="Gene3D" id="3.40.50.620">
    <property type="entry name" value="HUPs"/>
    <property type="match status" value="1"/>
</dbReference>
<feature type="compositionally biased region" description="Basic and acidic residues" evidence="11">
    <location>
        <begin position="749"/>
        <end position="759"/>
    </location>
</feature>
<feature type="compositionally biased region" description="Basic residues" evidence="11">
    <location>
        <begin position="832"/>
        <end position="850"/>
    </location>
</feature>
<dbReference type="GO" id="GO:0009435">
    <property type="term" value="P:NAD+ biosynthetic process"/>
    <property type="evidence" value="ECO:0007669"/>
    <property type="project" value="InterPro"/>
</dbReference>
<feature type="region of interest" description="Disordered" evidence="11">
    <location>
        <begin position="702"/>
        <end position="723"/>
    </location>
</feature>
<dbReference type="PANTHER" id="PTHR23090">
    <property type="entry name" value="NH 3 /GLUTAMINE-DEPENDENT NAD + SYNTHETASE"/>
    <property type="match status" value="1"/>
</dbReference>
<feature type="compositionally biased region" description="Basic and acidic residues" evidence="11">
    <location>
        <begin position="929"/>
        <end position="940"/>
    </location>
</feature>
<feature type="compositionally biased region" description="Gly residues" evidence="11">
    <location>
        <begin position="861"/>
        <end position="885"/>
    </location>
</feature>
<evidence type="ECO:0000256" key="1">
    <source>
        <dbReference type="ARBA" id="ARBA00005188"/>
    </source>
</evidence>
<dbReference type="Pfam" id="PF02540">
    <property type="entry name" value="NAD_synthase"/>
    <property type="match status" value="1"/>
</dbReference>
<evidence type="ECO:0000256" key="7">
    <source>
        <dbReference type="ARBA" id="ARBA00022840"/>
    </source>
</evidence>
<dbReference type="FunFam" id="3.40.50.620:FF:000036">
    <property type="entry name" value="Glutamine-dependent NAD(+) synthetase"/>
    <property type="match status" value="1"/>
</dbReference>
<gene>
    <name evidence="13" type="ORF">GBAR_LOCUS25341</name>
</gene>
<dbReference type="GO" id="GO:0003952">
    <property type="term" value="F:NAD+ synthase (glutamine-hydrolyzing) activity"/>
    <property type="evidence" value="ECO:0007669"/>
    <property type="project" value="UniProtKB-EC"/>
</dbReference>
<evidence type="ECO:0000256" key="6">
    <source>
        <dbReference type="ARBA" id="ARBA00022741"/>
    </source>
</evidence>
<dbReference type="EMBL" id="CASHTH010003506">
    <property type="protein sequence ID" value="CAI8045831.1"/>
    <property type="molecule type" value="Genomic_DNA"/>
</dbReference>
<dbReference type="InterPro" id="IPR003694">
    <property type="entry name" value="NAD_synthase"/>
</dbReference>
<dbReference type="SUPFAM" id="SSF52402">
    <property type="entry name" value="Adenine nucleotide alpha hydrolases-like"/>
    <property type="match status" value="1"/>
</dbReference>
<keyword evidence="14" id="KW-1185">Reference proteome</keyword>
<dbReference type="FunFam" id="3.60.110.10:FF:000003">
    <property type="entry name" value="Glutamine-dependent NAD(+) synthetase"/>
    <property type="match status" value="1"/>
</dbReference>
<evidence type="ECO:0000313" key="14">
    <source>
        <dbReference type="Proteomes" id="UP001174909"/>
    </source>
</evidence>
<keyword evidence="6" id="KW-0547">Nucleotide-binding</keyword>
<dbReference type="PANTHER" id="PTHR23090:SF9">
    <property type="entry name" value="GLUTAMINE-DEPENDENT NAD(+) SYNTHETASE"/>
    <property type="match status" value="1"/>
</dbReference>
<comment type="pathway">
    <text evidence="1">Cofactor biosynthesis; NAD(+) biosynthesis; NAD(+) from deamido-NAD(+) (L-Gln route): step 1/1.</text>
</comment>
<feature type="region of interest" description="Disordered" evidence="11">
    <location>
        <begin position="749"/>
        <end position="1059"/>
    </location>
</feature>
<dbReference type="InterPro" id="IPR003010">
    <property type="entry name" value="C-N_Hydrolase"/>
</dbReference>
<keyword evidence="5" id="KW-0436">Ligase</keyword>
<dbReference type="Pfam" id="PF00795">
    <property type="entry name" value="CN_hydrolase"/>
    <property type="match status" value="1"/>
</dbReference>
<comment type="similarity">
    <text evidence="2">In the C-terminal section; belongs to the NAD synthetase family.</text>
</comment>
<dbReference type="GO" id="GO:0004359">
    <property type="term" value="F:glutaminase activity"/>
    <property type="evidence" value="ECO:0007669"/>
    <property type="project" value="InterPro"/>
</dbReference>
<dbReference type="CDD" id="cd00553">
    <property type="entry name" value="NAD_synthase"/>
    <property type="match status" value="1"/>
</dbReference>
<feature type="compositionally biased region" description="Basic and acidic residues" evidence="11">
    <location>
        <begin position="799"/>
        <end position="810"/>
    </location>
</feature>
<name>A0AA35TF78_GEOBA</name>
<evidence type="ECO:0000256" key="10">
    <source>
        <dbReference type="ARBA" id="ARBA00052340"/>
    </source>
</evidence>
<dbReference type="GO" id="GO:0005737">
    <property type="term" value="C:cytoplasm"/>
    <property type="evidence" value="ECO:0007669"/>
    <property type="project" value="InterPro"/>
</dbReference>
<feature type="domain" description="CN hydrolase" evidence="12">
    <location>
        <begin position="5"/>
        <end position="275"/>
    </location>
</feature>
<evidence type="ECO:0000256" key="2">
    <source>
        <dbReference type="ARBA" id="ARBA00007145"/>
    </source>
</evidence>
<comment type="caution">
    <text evidence="13">The sequence shown here is derived from an EMBL/GenBank/DDBJ whole genome shotgun (WGS) entry which is preliminary data.</text>
</comment>
<sequence length="1059" mass="116528">MGHTVTLACCALNQWALDFHGNLQRILESVRLAKEKGAAYRLGPELEVCGYGCGDHFLEGDTQLLSMQSLATLLEDPLTRNIICDIGMPVMHKNVLYNCRVIFLNQTILLIRPKMYLAMDGNYREMRWFTPWTKLRHTEQFYLPPLIADITGQVKVPFGDAVISTGDTVFGCETCEELFTGNSPHIAMGLDGVEIFTNGSGSHHELRKLHRRVDLIRSATSKVGGVYMYSNLIGCDGERVFYDGSCLIAVNGDIVAQGSQFTLREVEVTTATVDLDDVRSFRGSCLSRGMQTALAAPYPQVSTGVSVSRPSSLSLPISQPLSVQYLMPEEEISLGPACWLWDYLRRSGLRGFFLPLSGGLDSASVACLVGSMCTLVVDAIAEGCGHVANDLRQLLGRKEKEGLPKSAKDLAKLIFTTCYMKTVNSSSETETRAARLAAEIGSSHISVSIDNMVSAAVATVSTQLKANPKFKVHGGTSMEDMALQNVQARNRMVLAYLFAQLLPWSQGHRGNLLVLSSANVDESLRGYLTKYDCSSADLNPIGGISKTDLRSFCKFMAPRYPELKSILAAKPTAELEPITSSHVQNDEDDMGMTYAELSVFGRLRKVYHCGPYSMFLKLVHLWGDKLTPAEVAVKVKHFFRCYGINRHKTTVLPPCYHAEAYSPDDNRFDLRPFLYNTTWQCQFEMIDRELVVMETGLNSEASSSVAGGEQRVVETPPTATGEDTAAVEEVEDVDAMENDVLVVVEEGSGFREEDAKEGEVGEEEEEEGYKGWKRTTGGSGESDQFVTATQNQRLYPKLPFEDHNEGIEGKEGDEEEGDDLVVIDETVENGRGRGRGKRRKRTWKKGKNKQQQKETNAAGNSGSGGGEGGNNGGRGGKGGVWGRGGGKGKGKKRLNTGQRQQPKGTPHPMGTRGGWRGSGNRRNSWTPRGGHDGRQWERPHPQSLSSLLQTPSNLMTVYDRPSPFSRLGPDQFSTPQHTPSHPHPPSSYSHLPSNSYSHLPSSSYSHLASSSLPRDNYSSYHQSPLSLSARDRDMVARQQAPPLPSSSPSSWFSRLLHRR</sequence>
<proteinExistence type="inferred from homology"/>
<evidence type="ECO:0000259" key="12">
    <source>
        <dbReference type="PROSITE" id="PS50263"/>
    </source>
</evidence>
<dbReference type="NCBIfam" id="TIGR00552">
    <property type="entry name" value="nadE"/>
    <property type="match status" value="1"/>
</dbReference>
<dbReference type="HAMAP" id="MF_02090">
    <property type="entry name" value="NadE_glutamine_dep"/>
    <property type="match status" value="1"/>
</dbReference>
<dbReference type="PROSITE" id="PS50263">
    <property type="entry name" value="CN_HYDROLASE"/>
    <property type="match status" value="1"/>
</dbReference>
<dbReference type="EC" id="6.3.5.1" evidence="3"/>
<feature type="compositionally biased region" description="Acidic residues" evidence="11">
    <location>
        <begin position="811"/>
        <end position="827"/>
    </location>
</feature>
<dbReference type="InterPro" id="IPR036526">
    <property type="entry name" value="C-N_Hydrolase_sf"/>
</dbReference>
<feature type="compositionally biased region" description="Low complexity" evidence="11">
    <location>
        <begin position="986"/>
        <end position="1013"/>
    </location>
</feature>
<feature type="compositionally biased region" description="Polar residues" evidence="11">
    <location>
        <begin position="1016"/>
        <end position="1026"/>
    </location>
</feature>
<dbReference type="InterPro" id="IPR014445">
    <property type="entry name" value="Gln-dep_NAD_synthase"/>
</dbReference>
<feature type="compositionally biased region" description="Polar residues" evidence="11">
    <location>
        <begin position="781"/>
        <end position="793"/>
    </location>
</feature>
<dbReference type="AlphaFoldDB" id="A0AA35TF78"/>
<keyword evidence="7" id="KW-0067">ATP-binding</keyword>
<dbReference type="InterPro" id="IPR014729">
    <property type="entry name" value="Rossmann-like_a/b/a_fold"/>
</dbReference>
<dbReference type="InterPro" id="IPR022310">
    <property type="entry name" value="NAD/GMP_synthase"/>
</dbReference>
<evidence type="ECO:0000256" key="4">
    <source>
        <dbReference type="ARBA" id="ARBA00017309"/>
    </source>
</evidence>
<dbReference type="GO" id="GO:0005524">
    <property type="term" value="F:ATP binding"/>
    <property type="evidence" value="ECO:0007669"/>
    <property type="project" value="UniProtKB-KW"/>
</dbReference>
<dbReference type="Proteomes" id="UP001174909">
    <property type="component" value="Unassembled WGS sequence"/>
</dbReference>
<evidence type="ECO:0000256" key="5">
    <source>
        <dbReference type="ARBA" id="ARBA00022598"/>
    </source>
</evidence>
<evidence type="ECO:0000313" key="13">
    <source>
        <dbReference type="EMBL" id="CAI8045831.1"/>
    </source>
</evidence>
<accession>A0AA35TF78</accession>
<evidence type="ECO:0000256" key="9">
    <source>
        <dbReference type="ARBA" id="ARBA00030681"/>
    </source>
</evidence>
<reference evidence="13" key="1">
    <citation type="submission" date="2023-03" db="EMBL/GenBank/DDBJ databases">
        <authorList>
            <person name="Steffen K."/>
            <person name="Cardenas P."/>
        </authorList>
    </citation>
    <scope>NUCLEOTIDE SEQUENCE</scope>
</reference>
<evidence type="ECO:0000256" key="8">
    <source>
        <dbReference type="ARBA" id="ARBA00023027"/>
    </source>
</evidence>
<evidence type="ECO:0000256" key="11">
    <source>
        <dbReference type="SAM" id="MobiDB-lite"/>
    </source>
</evidence>
<keyword evidence="8" id="KW-0520">NAD</keyword>
<dbReference type="SUPFAM" id="SSF56317">
    <property type="entry name" value="Carbon-nitrogen hydrolase"/>
    <property type="match status" value="1"/>
</dbReference>
<evidence type="ECO:0000256" key="3">
    <source>
        <dbReference type="ARBA" id="ARBA00012743"/>
    </source>
</evidence>
<dbReference type="CDD" id="cd07570">
    <property type="entry name" value="GAT_Gln-NAD-synth"/>
    <property type="match status" value="1"/>
</dbReference>